<dbReference type="InterPro" id="IPR027417">
    <property type="entry name" value="P-loop_NTPase"/>
</dbReference>
<keyword evidence="8" id="KW-0311">Gluconate utilization</keyword>
<dbReference type="EC" id="2.7.1.12" evidence="3 10"/>
<dbReference type="GO" id="GO:0005524">
    <property type="term" value="F:ATP binding"/>
    <property type="evidence" value="ECO:0007669"/>
    <property type="project" value="UniProtKB-KW"/>
</dbReference>
<comment type="caution">
    <text evidence="11">The sequence shown here is derived from an EMBL/GenBank/DDBJ whole genome shotgun (WGS) entry which is preliminary data.</text>
</comment>
<evidence type="ECO:0000256" key="9">
    <source>
        <dbReference type="ARBA" id="ARBA00048090"/>
    </source>
</evidence>
<sequence length="170" mass="18279">MSTSSTTTVVVMGVSGSGKTTVAEGIAAARGWAFAEGDEFHSPANVAKMASGTPLTDEDRWPWLRSIAAWIAAREEAGESVVVTCSALKRAYRDLLARDNPSVVFCELEVPAEVLAQRLAQREGHYMPASLLRSQLDTLEGLQPDERGFRVPVRGGPDRVLAEVLSRVPA</sequence>
<accession>A0A7W4TLN7</accession>
<comment type="pathway">
    <text evidence="1">Carbohydrate acid metabolism.</text>
</comment>
<evidence type="ECO:0000313" key="11">
    <source>
        <dbReference type="EMBL" id="MBB2900762.1"/>
    </source>
</evidence>
<evidence type="ECO:0000256" key="7">
    <source>
        <dbReference type="ARBA" id="ARBA00022840"/>
    </source>
</evidence>
<dbReference type="AlphaFoldDB" id="A0A7W4TLN7"/>
<dbReference type="Pfam" id="PF13671">
    <property type="entry name" value="AAA_33"/>
    <property type="match status" value="1"/>
</dbReference>
<evidence type="ECO:0000256" key="4">
    <source>
        <dbReference type="ARBA" id="ARBA00022679"/>
    </source>
</evidence>
<evidence type="ECO:0000256" key="3">
    <source>
        <dbReference type="ARBA" id="ARBA00012054"/>
    </source>
</evidence>
<dbReference type="GO" id="GO:0019521">
    <property type="term" value="P:D-gluconate metabolic process"/>
    <property type="evidence" value="ECO:0007669"/>
    <property type="project" value="UniProtKB-KW"/>
</dbReference>
<evidence type="ECO:0000256" key="1">
    <source>
        <dbReference type="ARBA" id="ARBA00004761"/>
    </source>
</evidence>
<dbReference type="PANTHER" id="PTHR43442:SF3">
    <property type="entry name" value="GLUCONOKINASE-RELATED"/>
    <property type="match status" value="1"/>
</dbReference>
<dbReference type="CDD" id="cd02021">
    <property type="entry name" value="GntK"/>
    <property type="match status" value="1"/>
</dbReference>
<keyword evidence="5 10" id="KW-0547">Nucleotide-binding</keyword>
<dbReference type="EMBL" id="JACHVY010000001">
    <property type="protein sequence ID" value="MBB2900762.1"/>
    <property type="molecule type" value="Genomic_DNA"/>
</dbReference>
<reference evidence="11 12" key="1">
    <citation type="submission" date="2020-08" db="EMBL/GenBank/DDBJ databases">
        <title>The Agave Microbiome: Exploring the role of microbial communities in plant adaptations to desert environments.</title>
        <authorList>
            <person name="Partida-Martinez L.P."/>
        </authorList>
    </citation>
    <scope>NUCLEOTIDE SEQUENCE [LARGE SCALE GENOMIC DNA]</scope>
    <source>
        <strain evidence="11 12">AS2.23</strain>
    </source>
</reference>
<keyword evidence="4 10" id="KW-0808">Transferase</keyword>
<comment type="catalytic activity">
    <reaction evidence="9 10">
        <text>D-gluconate + ATP = 6-phospho-D-gluconate + ADP + H(+)</text>
        <dbReference type="Rhea" id="RHEA:19433"/>
        <dbReference type="ChEBI" id="CHEBI:15378"/>
        <dbReference type="ChEBI" id="CHEBI:18391"/>
        <dbReference type="ChEBI" id="CHEBI:30616"/>
        <dbReference type="ChEBI" id="CHEBI:58759"/>
        <dbReference type="ChEBI" id="CHEBI:456216"/>
        <dbReference type="EC" id="2.7.1.12"/>
    </reaction>
</comment>
<dbReference type="RefSeq" id="WP_311736532.1">
    <property type="nucleotide sequence ID" value="NZ_JACHVY010000001.1"/>
</dbReference>
<dbReference type="SUPFAM" id="SSF52540">
    <property type="entry name" value="P-loop containing nucleoside triphosphate hydrolases"/>
    <property type="match status" value="1"/>
</dbReference>
<dbReference type="InterPro" id="IPR006001">
    <property type="entry name" value="Therm_gnt_kin"/>
</dbReference>
<dbReference type="Proteomes" id="UP000533269">
    <property type="component" value="Unassembled WGS sequence"/>
</dbReference>
<keyword evidence="6 10" id="KW-0418">Kinase</keyword>
<dbReference type="Gene3D" id="3.40.50.300">
    <property type="entry name" value="P-loop containing nucleotide triphosphate hydrolases"/>
    <property type="match status" value="1"/>
</dbReference>
<dbReference type="GO" id="GO:0046316">
    <property type="term" value="F:gluconokinase activity"/>
    <property type="evidence" value="ECO:0007669"/>
    <property type="project" value="UniProtKB-EC"/>
</dbReference>
<dbReference type="NCBIfam" id="TIGR01313">
    <property type="entry name" value="therm_gnt_kin"/>
    <property type="match status" value="1"/>
</dbReference>
<proteinExistence type="inferred from homology"/>
<name>A0A7W4TLN7_KINRA</name>
<gene>
    <name evidence="11" type="ORF">FHR75_001550</name>
</gene>
<evidence type="ECO:0000256" key="6">
    <source>
        <dbReference type="ARBA" id="ARBA00022777"/>
    </source>
</evidence>
<evidence type="ECO:0000313" key="12">
    <source>
        <dbReference type="Proteomes" id="UP000533269"/>
    </source>
</evidence>
<protein>
    <recommendedName>
        <fullName evidence="3 10">Gluconokinase</fullName>
        <ecNumber evidence="3 10">2.7.1.12</ecNumber>
    </recommendedName>
</protein>
<dbReference type="PANTHER" id="PTHR43442">
    <property type="entry name" value="GLUCONOKINASE-RELATED"/>
    <property type="match status" value="1"/>
</dbReference>
<keyword evidence="7 10" id="KW-0067">ATP-binding</keyword>
<evidence type="ECO:0000256" key="5">
    <source>
        <dbReference type="ARBA" id="ARBA00022741"/>
    </source>
</evidence>
<evidence type="ECO:0000256" key="10">
    <source>
        <dbReference type="RuleBase" id="RU363066"/>
    </source>
</evidence>
<reference evidence="11 12" key="2">
    <citation type="submission" date="2020-08" db="EMBL/GenBank/DDBJ databases">
        <authorList>
            <person name="Partida-Martinez L."/>
            <person name="Huntemann M."/>
            <person name="Clum A."/>
            <person name="Wang J."/>
            <person name="Palaniappan K."/>
            <person name="Ritter S."/>
            <person name="Chen I.-M."/>
            <person name="Stamatis D."/>
            <person name="Reddy T."/>
            <person name="O'Malley R."/>
            <person name="Daum C."/>
            <person name="Shapiro N."/>
            <person name="Ivanova N."/>
            <person name="Kyrpides N."/>
            <person name="Woyke T."/>
        </authorList>
    </citation>
    <scope>NUCLEOTIDE SEQUENCE [LARGE SCALE GENOMIC DNA]</scope>
    <source>
        <strain evidence="11 12">AS2.23</strain>
    </source>
</reference>
<evidence type="ECO:0000256" key="2">
    <source>
        <dbReference type="ARBA" id="ARBA00008420"/>
    </source>
</evidence>
<organism evidence="11 12">
    <name type="scientific">Kineococcus radiotolerans</name>
    <dbReference type="NCBI Taxonomy" id="131568"/>
    <lineage>
        <taxon>Bacteria</taxon>
        <taxon>Bacillati</taxon>
        <taxon>Actinomycetota</taxon>
        <taxon>Actinomycetes</taxon>
        <taxon>Kineosporiales</taxon>
        <taxon>Kineosporiaceae</taxon>
        <taxon>Kineococcus</taxon>
    </lineage>
</organism>
<evidence type="ECO:0000256" key="8">
    <source>
        <dbReference type="ARBA" id="ARBA00023064"/>
    </source>
</evidence>
<dbReference type="GO" id="GO:0005737">
    <property type="term" value="C:cytoplasm"/>
    <property type="evidence" value="ECO:0007669"/>
    <property type="project" value="TreeGrafter"/>
</dbReference>
<comment type="similarity">
    <text evidence="2 10">Belongs to the gluconokinase GntK/GntV family.</text>
</comment>
<dbReference type="FunFam" id="3.40.50.300:FF:000522">
    <property type="entry name" value="Gluconokinase"/>
    <property type="match status" value="1"/>
</dbReference>